<name>A0A4Y5FER5_9CAUD</name>
<sequence>MIHKLIINNISDLYSQLNETPLVPYASSRDTDDDSWYGTPNYESSVQLLKKGDQASFNQIKEAQGRYQVMTNFDTKSSTVRDLVGSNPCVPAYILGIPKNMYRHVPMSNPVPSVTLVYDRGMASRYDSGVLADDGVFIAEYIKQLEIHGIATRLYIGVSCYYYGNYYITMTRFKDYNERMLLYPLSYPLVNPSFLRRTTFQLYESLPEFVVLTSNGYGKDTHHEERIASIKQVIKDSKVLVLNHNEITRMKSKK</sequence>
<organism evidence="2 3">
    <name type="scientific">Lactobacillus phage 3-521</name>
    <dbReference type="NCBI Taxonomy" id="2510943"/>
    <lineage>
        <taxon>Viruses</taxon>
        <taxon>Duplodnaviria</taxon>
        <taxon>Heunggongvirae</taxon>
        <taxon>Uroviricota</taxon>
        <taxon>Caudoviricetes</taxon>
        <taxon>Herelleviridae</taxon>
        <taxon>Watanabevirus</taxon>
        <taxon>Watanabevirus wv3521</taxon>
    </lineage>
</organism>
<dbReference type="InterPro" id="IPR055616">
    <property type="entry name" value="DUF7192"/>
</dbReference>
<dbReference type="Pfam" id="PF23822">
    <property type="entry name" value="DUF7192"/>
    <property type="match status" value="1"/>
</dbReference>
<protein>
    <recommendedName>
        <fullName evidence="1">DUF7192 domain-containing protein</fullName>
    </recommendedName>
</protein>
<keyword evidence="3" id="KW-1185">Reference proteome</keyword>
<evidence type="ECO:0000313" key="3">
    <source>
        <dbReference type="Proteomes" id="UP000309991"/>
    </source>
</evidence>
<evidence type="ECO:0000259" key="1">
    <source>
        <dbReference type="Pfam" id="PF23822"/>
    </source>
</evidence>
<dbReference type="EMBL" id="MK504444">
    <property type="protein sequence ID" value="QBJ03571.1"/>
    <property type="molecule type" value="Genomic_DNA"/>
</dbReference>
<accession>A0A4Y5FER5</accession>
<feature type="domain" description="DUF7192" evidence="1">
    <location>
        <begin position="8"/>
        <end position="230"/>
    </location>
</feature>
<gene>
    <name evidence="2" type="ORF">UCC3521_0033</name>
</gene>
<reference evidence="2 3" key="1">
    <citation type="submission" date="2019-02" db="EMBL/GenBank/DDBJ databases">
        <title>Isolation of virulent Lactobacillus brevis phages.</title>
        <authorList>
            <person name="Feyereisen M."/>
            <person name="Mahony J."/>
            <person name="O'Sullivan T."/>
            <person name="van Sinderen D."/>
        </authorList>
    </citation>
    <scope>NUCLEOTIDE SEQUENCE [LARGE SCALE GENOMIC DNA]</scope>
</reference>
<dbReference type="Proteomes" id="UP000309991">
    <property type="component" value="Segment"/>
</dbReference>
<evidence type="ECO:0000313" key="2">
    <source>
        <dbReference type="EMBL" id="QBJ03571.1"/>
    </source>
</evidence>
<proteinExistence type="predicted"/>